<dbReference type="EMBL" id="JAWDGP010001842">
    <property type="protein sequence ID" value="KAK3787726.1"/>
    <property type="molecule type" value="Genomic_DNA"/>
</dbReference>
<feature type="region of interest" description="Disordered" evidence="1">
    <location>
        <begin position="39"/>
        <end position="79"/>
    </location>
</feature>
<dbReference type="Proteomes" id="UP001283361">
    <property type="component" value="Unassembled WGS sequence"/>
</dbReference>
<reference evidence="2" key="1">
    <citation type="journal article" date="2023" name="G3 (Bethesda)">
        <title>A reference genome for the long-term kleptoplast-retaining sea slug Elysia crispata morphotype clarki.</title>
        <authorList>
            <person name="Eastman K.E."/>
            <person name="Pendleton A.L."/>
            <person name="Shaikh M.A."/>
            <person name="Suttiyut T."/>
            <person name="Ogas R."/>
            <person name="Tomko P."/>
            <person name="Gavelis G."/>
            <person name="Widhalm J.R."/>
            <person name="Wisecaver J.H."/>
        </authorList>
    </citation>
    <scope>NUCLEOTIDE SEQUENCE</scope>
    <source>
        <strain evidence="2">ECLA1</strain>
    </source>
</reference>
<feature type="compositionally biased region" description="Polar residues" evidence="1">
    <location>
        <begin position="67"/>
        <end position="79"/>
    </location>
</feature>
<gene>
    <name evidence="2" type="ORF">RRG08_013214</name>
</gene>
<dbReference type="AlphaFoldDB" id="A0AAE1DYI0"/>
<proteinExistence type="predicted"/>
<evidence type="ECO:0000313" key="2">
    <source>
        <dbReference type="EMBL" id="KAK3787726.1"/>
    </source>
</evidence>
<keyword evidence="3" id="KW-1185">Reference proteome</keyword>
<sequence>MAEYQPQPSVSKTRPLSFSKTYYGLILVQHQTSTKRQRDILSFDHGPNQRSTKRQQDVLQLDYGPTSDLQQASARRTMA</sequence>
<comment type="caution">
    <text evidence="2">The sequence shown here is derived from an EMBL/GenBank/DDBJ whole genome shotgun (WGS) entry which is preliminary data.</text>
</comment>
<organism evidence="2 3">
    <name type="scientific">Elysia crispata</name>
    <name type="common">lettuce slug</name>
    <dbReference type="NCBI Taxonomy" id="231223"/>
    <lineage>
        <taxon>Eukaryota</taxon>
        <taxon>Metazoa</taxon>
        <taxon>Spiralia</taxon>
        <taxon>Lophotrochozoa</taxon>
        <taxon>Mollusca</taxon>
        <taxon>Gastropoda</taxon>
        <taxon>Heterobranchia</taxon>
        <taxon>Euthyneura</taxon>
        <taxon>Panpulmonata</taxon>
        <taxon>Sacoglossa</taxon>
        <taxon>Placobranchoidea</taxon>
        <taxon>Plakobranchidae</taxon>
        <taxon>Elysia</taxon>
    </lineage>
</organism>
<accession>A0AAE1DYI0</accession>
<evidence type="ECO:0000256" key="1">
    <source>
        <dbReference type="SAM" id="MobiDB-lite"/>
    </source>
</evidence>
<evidence type="ECO:0000313" key="3">
    <source>
        <dbReference type="Proteomes" id="UP001283361"/>
    </source>
</evidence>
<protein>
    <submittedName>
        <fullName evidence="2">Uncharacterized protein</fullName>
    </submittedName>
</protein>
<name>A0AAE1DYI0_9GAST</name>